<protein>
    <submittedName>
        <fullName evidence="4">OmpA family protein</fullName>
    </submittedName>
</protein>
<dbReference type="Proteomes" id="UP001172082">
    <property type="component" value="Unassembled WGS sequence"/>
</dbReference>
<keyword evidence="5" id="KW-1185">Reference proteome</keyword>
<dbReference type="PROSITE" id="PS51257">
    <property type="entry name" value="PROKAR_LIPOPROTEIN"/>
    <property type="match status" value="1"/>
</dbReference>
<feature type="domain" description="OmpA-like" evidence="3">
    <location>
        <begin position="17"/>
        <end position="134"/>
    </location>
</feature>
<dbReference type="InterPro" id="IPR006665">
    <property type="entry name" value="OmpA-like"/>
</dbReference>
<evidence type="ECO:0000313" key="5">
    <source>
        <dbReference type="Proteomes" id="UP001172082"/>
    </source>
</evidence>
<sequence length="135" mass="15679">MKKALFVTLFSFFSIACFSQEPALIKSIYFGGGSYYIDLQQKQELHYLLDSIPNIEAYQITIHSHTDNIGGAEYNEWLSMQRSNSALRQLLLKNIPKEVISIEDFGQFNPVYDNSTHLGRMRNRRVDIIFWPIVL</sequence>
<organism evidence="4 5">
    <name type="scientific">Splendidivirga corallicola</name>
    <dbReference type="NCBI Taxonomy" id="3051826"/>
    <lineage>
        <taxon>Bacteria</taxon>
        <taxon>Pseudomonadati</taxon>
        <taxon>Bacteroidota</taxon>
        <taxon>Cytophagia</taxon>
        <taxon>Cytophagales</taxon>
        <taxon>Splendidivirgaceae</taxon>
        <taxon>Splendidivirga</taxon>
    </lineage>
</organism>
<name>A0ABT8KMM2_9BACT</name>
<feature type="chain" id="PRO_5045448765" evidence="2">
    <location>
        <begin position="20"/>
        <end position="135"/>
    </location>
</feature>
<proteinExistence type="predicted"/>
<keyword evidence="1" id="KW-0472">Membrane</keyword>
<feature type="signal peptide" evidence="2">
    <location>
        <begin position="1"/>
        <end position="19"/>
    </location>
</feature>
<comment type="caution">
    <text evidence="4">The sequence shown here is derived from an EMBL/GenBank/DDBJ whole genome shotgun (WGS) entry which is preliminary data.</text>
</comment>
<dbReference type="Pfam" id="PF00691">
    <property type="entry name" value="OmpA"/>
    <property type="match status" value="1"/>
</dbReference>
<dbReference type="EMBL" id="JAUJEA010000003">
    <property type="protein sequence ID" value="MDN5201979.1"/>
    <property type="molecule type" value="Genomic_DNA"/>
</dbReference>
<evidence type="ECO:0000259" key="3">
    <source>
        <dbReference type="PROSITE" id="PS51123"/>
    </source>
</evidence>
<dbReference type="CDD" id="cd07185">
    <property type="entry name" value="OmpA_C-like"/>
    <property type="match status" value="1"/>
</dbReference>
<dbReference type="InterPro" id="IPR036737">
    <property type="entry name" value="OmpA-like_sf"/>
</dbReference>
<evidence type="ECO:0000256" key="2">
    <source>
        <dbReference type="SAM" id="SignalP"/>
    </source>
</evidence>
<dbReference type="PANTHER" id="PTHR30329:SF21">
    <property type="entry name" value="LIPOPROTEIN YIAD-RELATED"/>
    <property type="match status" value="1"/>
</dbReference>
<dbReference type="SUPFAM" id="SSF103088">
    <property type="entry name" value="OmpA-like"/>
    <property type="match status" value="1"/>
</dbReference>
<gene>
    <name evidence="4" type="ORF">QQ008_11410</name>
</gene>
<dbReference type="InterPro" id="IPR050330">
    <property type="entry name" value="Bact_OuterMem_StrucFunc"/>
</dbReference>
<reference evidence="4" key="1">
    <citation type="submission" date="2023-06" db="EMBL/GenBank/DDBJ databases">
        <title>Genomic of Parafulvivirga corallium.</title>
        <authorList>
            <person name="Wang G."/>
        </authorList>
    </citation>
    <scope>NUCLEOTIDE SEQUENCE</scope>
    <source>
        <strain evidence="4">BMA10</strain>
    </source>
</reference>
<evidence type="ECO:0000256" key="1">
    <source>
        <dbReference type="PROSITE-ProRule" id="PRU00473"/>
    </source>
</evidence>
<dbReference type="Gene3D" id="3.30.1330.60">
    <property type="entry name" value="OmpA-like domain"/>
    <property type="match status" value="1"/>
</dbReference>
<keyword evidence="2" id="KW-0732">Signal</keyword>
<dbReference type="RefSeq" id="WP_346752003.1">
    <property type="nucleotide sequence ID" value="NZ_JAUJEA010000003.1"/>
</dbReference>
<dbReference type="PROSITE" id="PS51123">
    <property type="entry name" value="OMPA_2"/>
    <property type="match status" value="1"/>
</dbReference>
<accession>A0ABT8KMM2</accession>
<evidence type="ECO:0000313" key="4">
    <source>
        <dbReference type="EMBL" id="MDN5201979.1"/>
    </source>
</evidence>
<dbReference type="PANTHER" id="PTHR30329">
    <property type="entry name" value="STATOR ELEMENT OF FLAGELLAR MOTOR COMPLEX"/>
    <property type="match status" value="1"/>
</dbReference>